<keyword evidence="3" id="KW-0378">Hydrolase</keyword>
<comment type="caution">
    <text evidence="3">The sequence shown here is derived from an EMBL/GenBank/DDBJ whole genome shotgun (WGS) entry which is preliminary data.</text>
</comment>
<gene>
    <name evidence="3" type="ORF">AHMF7605_18835</name>
</gene>
<feature type="region of interest" description="Disordered" evidence="1">
    <location>
        <begin position="103"/>
        <end position="140"/>
    </location>
</feature>
<reference evidence="3 4" key="1">
    <citation type="submission" date="2018-03" db="EMBL/GenBank/DDBJ databases">
        <title>Adhaeribacter sp. HMF7605 Genome sequencing and assembly.</title>
        <authorList>
            <person name="Kang H."/>
            <person name="Kang J."/>
            <person name="Cha I."/>
            <person name="Kim H."/>
            <person name="Joh K."/>
        </authorList>
    </citation>
    <scope>NUCLEOTIDE SEQUENCE [LARGE SCALE GENOMIC DNA]</scope>
    <source>
        <strain evidence="3 4">HMF7605</strain>
    </source>
</reference>
<evidence type="ECO:0000259" key="2">
    <source>
        <dbReference type="PROSITE" id="PS00745"/>
    </source>
</evidence>
<dbReference type="AlphaFoldDB" id="A0A2T2YIS6"/>
<evidence type="ECO:0000313" key="3">
    <source>
        <dbReference type="EMBL" id="PSR55414.1"/>
    </source>
</evidence>
<dbReference type="GO" id="GO:0043022">
    <property type="term" value="F:ribosome binding"/>
    <property type="evidence" value="ECO:0007669"/>
    <property type="project" value="TreeGrafter"/>
</dbReference>
<protein>
    <submittedName>
        <fullName evidence="3">Aminoacyl-tRNA hydrolase</fullName>
    </submittedName>
</protein>
<dbReference type="PANTHER" id="PTHR47814:SF1">
    <property type="entry name" value="PEPTIDYL-TRNA HYDROLASE ARFB"/>
    <property type="match status" value="1"/>
</dbReference>
<evidence type="ECO:0000256" key="1">
    <source>
        <dbReference type="SAM" id="MobiDB-lite"/>
    </source>
</evidence>
<keyword evidence="4" id="KW-1185">Reference proteome</keyword>
<organism evidence="3 4">
    <name type="scientific">Adhaeribacter arboris</name>
    <dbReference type="NCBI Taxonomy" id="2072846"/>
    <lineage>
        <taxon>Bacteria</taxon>
        <taxon>Pseudomonadati</taxon>
        <taxon>Bacteroidota</taxon>
        <taxon>Cytophagia</taxon>
        <taxon>Cytophagales</taxon>
        <taxon>Hymenobacteraceae</taxon>
        <taxon>Adhaeribacter</taxon>
    </lineage>
</organism>
<dbReference type="GO" id="GO:0072344">
    <property type="term" value="P:rescue of stalled ribosome"/>
    <property type="evidence" value="ECO:0007669"/>
    <property type="project" value="TreeGrafter"/>
</dbReference>
<dbReference type="PROSITE" id="PS00745">
    <property type="entry name" value="RF_PROK_I"/>
    <property type="match status" value="1"/>
</dbReference>
<dbReference type="GO" id="GO:0003747">
    <property type="term" value="F:translation release factor activity"/>
    <property type="evidence" value="ECO:0007669"/>
    <property type="project" value="InterPro"/>
</dbReference>
<dbReference type="PANTHER" id="PTHR47814">
    <property type="entry name" value="PEPTIDYL-TRNA HYDROLASE ARFB"/>
    <property type="match status" value="1"/>
</dbReference>
<sequence length="140" mass="16107">MILTSKHRDFYPEFIFQTSRSGGPGGQNVNKVASKVELRFHVANSELLTPEEKLVLQEKLANRLTSEGYLQLICQTERSQLANKEMCVKKFYELLQKAFTRLKPRKATKPSQAAKQQRLENKKHHAEKKATRLKLKPGDI</sequence>
<accession>A0A2T2YIS6</accession>
<dbReference type="Gene3D" id="3.30.160.20">
    <property type="match status" value="1"/>
</dbReference>
<dbReference type="RefSeq" id="WP_106931592.1">
    <property type="nucleotide sequence ID" value="NZ_PYFT01000001.1"/>
</dbReference>
<name>A0A2T2YIS6_9BACT</name>
<dbReference type="EMBL" id="PYFT01000001">
    <property type="protein sequence ID" value="PSR55414.1"/>
    <property type="molecule type" value="Genomic_DNA"/>
</dbReference>
<proteinExistence type="predicted"/>
<feature type="domain" description="Prokaryotic-type class I peptide chain release factors" evidence="2">
    <location>
        <begin position="20"/>
        <end position="36"/>
    </location>
</feature>
<dbReference type="InterPro" id="IPR000352">
    <property type="entry name" value="Pep_chain_release_fac_I"/>
</dbReference>
<feature type="compositionally biased region" description="Basic residues" evidence="1">
    <location>
        <begin position="121"/>
        <end position="140"/>
    </location>
</feature>
<dbReference type="SUPFAM" id="SSF110916">
    <property type="entry name" value="Peptidyl-tRNA hydrolase domain-like"/>
    <property type="match status" value="1"/>
</dbReference>
<dbReference type="Proteomes" id="UP000240357">
    <property type="component" value="Unassembled WGS sequence"/>
</dbReference>
<dbReference type="NCBIfam" id="NF006718">
    <property type="entry name" value="PRK09256.1"/>
    <property type="match status" value="1"/>
</dbReference>
<evidence type="ECO:0000313" key="4">
    <source>
        <dbReference type="Proteomes" id="UP000240357"/>
    </source>
</evidence>
<dbReference type="Pfam" id="PF00472">
    <property type="entry name" value="RF-1"/>
    <property type="match status" value="1"/>
</dbReference>
<dbReference type="OrthoDB" id="9815709at2"/>
<dbReference type="GO" id="GO:0004045">
    <property type="term" value="F:peptidyl-tRNA hydrolase activity"/>
    <property type="evidence" value="ECO:0007669"/>
    <property type="project" value="TreeGrafter"/>
</dbReference>